<proteinExistence type="predicted"/>
<protein>
    <submittedName>
        <fullName evidence="1">Uncharacterized protein</fullName>
    </submittedName>
</protein>
<sequence>MREGEGPLLEVELGQNPGEASYSIVVDGKRWLTSGRSYLRHLGEVCTEGNGKLELVRTEELRGVDAKLGEYEGVSWEWVSKQSRLDNGTVATMVGEIKWFPSLGNLVLFDQHFPNEVVGTQSDGLSCSPTRPQVDQCDSCASMIWQGLSSAFPSFARVEGASEEELGFMEYYGIFENGKDGAEGPNLGLWHKDVVMGGLSSGPIALFNENGNAIVISSHSNFMSASVDSSEGGVVDWGIMGSVGRIPAGFSVSHVLFASNRGINHAFRSWGDHMLSYYGKPPHRAVEDDITNEYLGYTTDKGSYYYYNPEQGKDMNATLVDVYEYSQAEGIPYKNILLDSWWYYRDPSDHSVILWEARDDVFRGGNRGMGEFGEQTGWAFTAHNRFWSNRTEYDELHGGSFKFVHDTGCPCNTTDAYSLPADETFWDYLFEQATREWGLATYEQDWLWPQFLGMTKLLEDASLGRAWLLQMGAAASAHNVNIQYCMAFPRHALQSLEVPAVTQIRASNDYGPTDRAWQWRIGRSSIFVNAIGLAPSKDGVYTSRTEPGGSEGDFVEARPELEVLVALLSTGPVQIADGVGFSDKALIMRTCSEDGLLLKPSKAMTAMDFSLVSEAFGGAKGEFPARSEIWGTYSRIGEEAWMHVLAADVQNATSLSLRDVLNVVESPPSSTNATYLAYHVPDFDVTRIKVVSMPFVGSVVTLPAMDPLDHELWHFAKVLPNGVGILGELDKFVPTSPQRIKGISFDSSHVLVVVVGFPGEEVRLFFAHESAGGIDISEEACVIGKQGDCTIVVH</sequence>
<dbReference type="STRING" id="1764295.A0A5B8MVK4"/>
<evidence type="ECO:0000313" key="1">
    <source>
        <dbReference type="EMBL" id="QDZ24381.1"/>
    </source>
</evidence>
<keyword evidence="2" id="KW-1185">Reference proteome</keyword>
<dbReference type="Proteomes" id="UP000316726">
    <property type="component" value="Chromosome 13"/>
</dbReference>
<accession>A0A5B8MVK4</accession>
<organism evidence="1 2">
    <name type="scientific">Chloropicon primus</name>
    <dbReference type="NCBI Taxonomy" id="1764295"/>
    <lineage>
        <taxon>Eukaryota</taxon>
        <taxon>Viridiplantae</taxon>
        <taxon>Chlorophyta</taxon>
        <taxon>Chloropicophyceae</taxon>
        <taxon>Chloropicales</taxon>
        <taxon>Chloropicaceae</taxon>
        <taxon>Chloropicon</taxon>
    </lineage>
</organism>
<name>A0A5B8MVK4_9CHLO</name>
<dbReference type="EMBL" id="CP031046">
    <property type="protein sequence ID" value="QDZ24381.1"/>
    <property type="molecule type" value="Genomic_DNA"/>
</dbReference>
<dbReference type="AlphaFoldDB" id="A0A5B8MVK4"/>
<reference evidence="1 2" key="1">
    <citation type="submission" date="2018-07" db="EMBL/GenBank/DDBJ databases">
        <title>The complete nuclear genome of the prasinophyte Chloropicon primus (CCMP1205).</title>
        <authorList>
            <person name="Pombert J.-F."/>
            <person name="Otis C."/>
            <person name="Turmel M."/>
            <person name="Lemieux C."/>
        </authorList>
    </citation>
    <scope>NUCLEOTIDE SEQUENCE [LARGE SCALE GENOMIC DNA]</scope>
    <source>
        <strain evidence="1 2">CCMP1205</strain>
    </source>
</reference>
<dbReference type="OrthoDB" id="41905at2759"/>
<evidence type="ECO:0000313" key="2">
    <source>
        <dbReference type="Proteomes" id="UP000316726"/>
    </source>
</evidence>
<gene>
    <name evidence="1" type="ORF">A3770_13p68990</name>
</gene>